<organism evidence="2 3">
    <name type="scientific">Shewanella sediminis (strain HAW-EB3)</name>
    <dbReference type="NCBI Taxonomy" id="425104"/>
    <lineage>
        <taxon>Bacteria</taxon>
        <taxon>Pseudomonadati</taxon>
        <taxon>Pseudomonadota</taxon>
        <taxon>Gammaproteobacteria</taxon>
        <taxon>Alteromonadales</taxon>
        <taxon>Shewanellaceae</taxon>
        <taxon>Shewanella</taxon>
    </lineage>
</organism>
<sequence>MSPQANSVLFTNVFTMQLKPLSKGRFHTLWEQEHGEVERIMLDCISETKVVPAHQKLMQQGQKVSSLILVKQGRVSLGYSARNGRSFQLGTMDCDSQLFGEMEFFSDYLCQLDIIAEENVEIEVICGEKLQLALTNKPMFALFFASAIAIDYQDTIDILTRRMLYPIAYNIAYDLYHQHLNDQPVDGFTKCYLEAERFATTDRVYRRSVKKLEELGLIQRDKEGIVICDFEGLKAYIE</sequence>
<reference evidence="2 3" key="1">
    <citation type="submission" date="2007-08" db="EMBL/GenBank/DDBJ databases">
        <title>Complete sequence of Shewanella sediminis HAW-EB3.</title>
        <authorList>
            <consortium name="US DOE Joint Genome Institute"/>
            <person name="Copeland A."/>
            <person name="Lucas S."/>
            <person name="Lapidus A."/>
            <person name="Barry K."/>
            <person name="Glavina del Rio T."/>
            <person name="Dalin E."/>
            <person name="Tice H."/>
            <person name="Pitluck S."/>
            <person name="Chertkov O."/>
            <person name="Brettin T."/>
            <person name="Bruce D."/>
            <person name="Detter J.C."/>
            <person name="Han C."/>
            <person name="Schmutz J."/>
            <person name="Larimer F."/>
            <person name="Land M."/>
            <person name="Hauser L."/>
            <person name="Kyrpides N."/>
            <person name="Kim E."/>
            <person name="Zhao J.-S."/>
            <person name="Richardson P."/>
        </authorList>
    </citation>
    <scope>NUCLEOTIDE SEQUENCE [LARGE SCALE GENOMIC DNA]</scope>
    <source>
        <strain evidence="2 3">HAW-EB3</strain>
    </source>
</reference>
<dbReference type="EMBL" id="CP000821">
    <property type="protein sequence ID" value="ABV37877.1"/>
    <property type="molecule type" value="Genomic_DNA"/>
</dbReference>
<dbReference type="InterPro" id="IPR018490">
    <property type="entry name" value="cNMP-bd_dom_sf"/>
</dbReference>
<dbReference type="STRING" id="425104.Ssed_3273"/>
<dbReference type="Proteomes" id="UP000002015">
    <property type="component" value="Chromosome"/>
</dbReference>
<dbReference type="SUPFAM" id="SSF51206">
    <property type="entry name" value="cAMP-binding domain-like"/>
    <property type="match status" value="1"/>
</dbReference>
<dbReference type="AlphaFoldDB" id="A8FYF4"/>
<protein>
    <submittedName>
        <fullName evidence="2">Cyclic nucleotide binding protein, putative</fullName>
    </submittedName>
</protein>
<dbReference type="CDD" id="cd00038">
    <property type="entry name" value="CAP_ED"/>
    <property type="match status" value="1"/>
</dbReference>
<dbReference type="KEGG" id="sse:Ssed_3273"/>
<dbReference type="HOGENOM" id="CLU_106753_0_0_6"/>
<dbReference type="eggNOG" id="COG0664">
    <property type="taxonomic scope" value="Bacteria"/>
</dbReference>
<feature type="domain" description="Cyclic nucleotide-binding" evidence="1">
    <location>
        <begin position="41"/>
        <end position="134"/>
    </location>
</feature>
<proteinExistence type="predicted"/>
<dbReference type="InterPro" id="IPR000595">
    <property type="entry name" value="cNMP-bd_dom"/>
</dbReference>
<evidence type="ECO:0000259" key="1">
    <source>
        <dbReference type="PROSITE" id="PS50042"/>
    </source>
</evidence>
<keyword evidence="3" id="KW-1185">Reference proteome</keyword>
<name>A8FYF4_SHESH</name>
<dbReference type="Pfam" id="PF00027">
    <property type="entry name" value="cNMP_binding"/>
    <property type="match status" value="1"/>
</dbReference>
<dbReference type="PROSITE" id="PS50042">
    <property type="entry name" value="CNMP_BINDING_3"/>
    <property type="match status" value="1"/>
</dbReference>
<gene>
    <name evidence="2" type="ordered locus">Ssed_3273</name>
</gene>
<accession>A8FYF4</accession>
<dbReference type="Gene3D" id="2.60.120.10">
    <property type="entry name" value="Jelly Rolls"/>
    <property type="match status" value="1"/>
</dbReference>
<evidence type="ECO:0000313" key="3">
    <source>
        <dbReference type="Proteomes" id="UP000002015"/>
    </source>
</evidence>
<evidence type="ECO:0000313" key="2">
    <source>
        <dbReference type="EMBL" id="ABV37877.1"/>
    </source>
</evidence>
<dbReference type="InterPro" id="IPR014710">
    <property type="entry name" value="RmlC-like_jellyroll"/>
</dbReference>